<dbReference type="Gene3D" id="1.10.10.10">
    <property type="entry name" value="Winged helix-like DNA-binding domain superfamily/Winged helix DNA-binding domain"/>
    <property type="match status" value="1"/>
</dbReference>
<evidence type="ECO:0000313" key="5">
    <source>
        <dbReference type="EMBL" id="SIT04819.1"/>
    </source>
</evidence>
<dbReference type="EMBL" id="FTOQ01000012">
    <property type="protein sequence ID" value="SIT04819.1"/>
    <property type="molecule type" value="Genomic_DNA"/>
</dbReference>
<dbReference type="OrthoDB" id="8906692at2"/>
<dbReference type="InterPro" id="IPR036388">
    <property type="entry name" value="WH-like_DNA-bd_sf"/>
</dbReference>
<name>A0A1N7P318_9RHOB</name>
<keyword evidence="2 5" id="KW-0238">DNA-binding</keyword>
<protein>
    <submittedName>
        <fullName evidence="5">DNA-binding transcriptional regulator, MarR family</fullName>
    </submittedName>
</protein>
<dbReference type="GO" id="GO:0003700">
    <property type="term" value="F:DNA-binding transcription factor activity"/>
    <property type="evidence" value="ECO:0007669"/>
    <property type="project" value="InterPro"/>
</dbReference>
<dbReference type="PANTHER" id="PTHR35790">
    <property type="entry name" value="HTH-TYPE TRANSCRIPTIONAL REGULATOR PCHR"/>
    <property type="match status" value="1"/>
</dbReference>
<evidence type="ECO:0000259" key="4">
    <source>
        <dbReference type="PROSITE" id="PS50995"/>
    </source>
</evidence>
<dbReference type="PANTHER" id="PTHR35790:SF4">
    <property type="entry name" value="HTH-TYPE TRANSCRIPTIONAL REGULATOR PCHR"/>
    <property type="match status" value="1"/>
</dbReference>
<keyword evidence="1" id="KW-0805">Transcription regulation</keyword>
<gene>
    <name evidence="5" type="ORF">SAMN05421759_11234</name>
</gene>
<organism evidence="5 6">
    <name type="scientific">Roseivivax lentus</name>
    <dbReference type="NCBI Taxonomy" id="633194"/>
    <lineage>
        <taxon>Bacteria</taxon>
        <taxon>Pseudomonadati</taxon>
        <taxon>Pseudomonadota</taxon>
        <taxon>Alphaproteobacteria</taxon>
        <taxon>Rhodobacterales</taxon>
        <taxon>Roseobacteraceae</taxon>
        <taxon>Roseivivax</taxon>
    </lineage>
</organism>
<dbReference type="STRING" id="633194.SAMN05421759_11234"/>
<dbReference type="AlphaFoldDB" id="A0A1N7P318"/>
<accession>A0A1N7P318</accession>
<proteinExistence type="predicted"/>
<keyword evidence="3" id="KW-0804">Transcription</keyword>
<evidence type="ECO:0000256" key="2">
    <source>
        <dbReference type="ARBA" id="ARBA00023125"/>
    </source>
</evidence>
<reference evidence="6" key="1">
    <citation type="submission" date="2017-01" db="EMBL/GenBank/DDBJ databases">
        <authorList>
            <person name="Varghese N."/>
            <person name="Submissions S."/>
        </authorList>
    </citation>
    <scope>NUCLEOTIDE SEQUENCE [LARGE SCALE GENOMIC DNA]</scope>
    <source>
        <strain evidence="6">DSM 29430</strain>
    </source>
</reference>
<dbReference type="InterPro" id="IPR052067">
    <property type="entry name" value="Metal_resp_HTH_trans_reg"/>
</dbReference>
<sequence>MPPFIPENFLPYLLNQAAEQTSLAFSTVYRDRYNMLRTEWRVLFHLGHYGDMTASDIARLSKMHKTKISRAVKALEDKRFIAKRAASEDRRRDTLSLRPEGRRAFDDLCAIAARHNARLLAPFSPGERLILLDCLQRLSGLADSAPDSSRL</sequence>
<dbReference type="Proteomes" id="UP000186684">
    <property type="component" value="Unassembled WGS sequence"/>
</dbReference>
<evidence type="ECO:0000313" key="6">
    <source>
        <dbReference type="Proteomes" id="UP000186684"/>
    </source>
</evidence>
<dbReference type="SUPFAM" id="SSF46785">
    <property type="entry name" value="Winged helix' DNA-binding domain"/>
    <property type="match status" value="1"/>
</dbReference>
<dbReference type="InterPro" id="IPR000835">
    <property type="entry name" value="HTH_MarR-typ"/>
</dbReference>
<dbReference type="RefSeq" id="WP_076449530.1">
    <property type="nucleotide sequence ID" value="NZ_FTOQ01000012.1"/>
</dbReference>
<feature type="domain" description="HTH marR-type" evidence="4">
    <location>
        <begin position="7"/>
        <end position="140"/>
    </location>
</feature>
<keyword evidence="6" id="KW-1185">Reference proteome</keyword>
<dbReference type="Pfam" id="PF12802">
    <property type="entry name" value="MarR_2"/>
    <property type="match status" value="1"/>
</dbReference>
<dbReference type="InterPro" id="IPR036390">
    <property type="entry name" value="WH_DNA-bd_sf"/>
</dbReference>
<dbReference type="PROSITE" id="PS50995">
    <property type="entry name" value="HTH_MARR_2"/>
    <property type="match status" value="1"/>
</dbReference>
<evidence type="ECO:0000256" key="3">
    <source>
        <dbReference type="ARBA" id="ARBA00023163"/>
    </source>
</evidence>
<evidence type="ECO:0000256" key="1">
    <source>
        <dbReference type="ARBA" id="ARBA00023015"/>
    </source>
</evidence>
<dbReference type="GO" id="GO:0003677">
    <property type="term" value="F:DNA binding"/>
    <property type="evidence" value="ECO:0007669"/>
    <property type="project" value="UniProtKB-KW"/>
</dbReference>
<dbReference type="SMART" id="SM00347">
    <property type="entry name" value="HTH_MARR"/>
    <property type="match status" value="1"/>
</dbReference>